<dbReference type="EMBL" id="SMFY01000001">
    <property type="protein sequence ID" value="TCK30620.1"/>
    <property type="molecule type" value="Genomic_DNA"/>
</dbReference>
<accession>A0A4R1IAH7</accession>
<dbReference type="AlphaFoldDB" id="A0A4R1IAH7"/>
<name>A0A4R1IAH7_ANCAQ</name>
<proteinExistence type="predicted"/>
<gene>
    <name evidence="1" type="ORF">EV667_0715</name>
</gene>
<organism evidence="1 2">
    <name type="scientific">Ancylobacter aquaticus</name>
    <dbReference type="NCBI Taxonomy" id="100"/>
    <lineage>
        <taxon>Bacteria</taxon>
        <taxon>Pseudomonadati</taxon>
        <taxon>Pseudomonadota</taxon>
        <taxon>Alphaproteobacteria</taxon>
        <taxon>Hyphomicrobiales</taxon>
        <taxon>Xanthobacteraceae</taxon>
        <taxon>Ancylobacter</taxon>
    </lineage>
</organism>
<evidence type="ECO:0000313" key="1">
    <source>
        <dbReference type="EMBL" id="TCK30620.1"/>
    </source>
</evidence>
<reference evidence="1 2" key="1">
    <citation type="submission" date="2019-03" db="EMBL/GenBank/DDBJ databases">
        <title>Genomic Encyclopedia of Type Strains, Phase IV (KMG-IV): sequencing the most valuable type-strain genomes for metagenomic binning, comparative biology and taxonomic classification.</title>
        <authorList>
            <person name="Goeker M."/>
        </authorList>
    </citation>
    <scope>NUCLEOTIDE SEQUENCE [LARGE SCALE GENOMIC DNA]</scope>
    <source>
        <strain evidence="1 2">DSM 101</strain>
    </source>
</reference>
<comment type="caution">
    <text evidence="1">The sequence shown here is derived from an EMBL/GenBank/DDBJ whole genome shotgun (WGS) entry which is preliminary data.</text>
</comment>
<keyword evidence="2" id="KW-1185">Reference proteome</keyword>
<sequence length="118" mass="12591">MPSTFVILTMSLAGCQTAQLEHQPADHMRPIVGMTMAEFSRYTGLTPVDQYDIEGGRLFVLLGQKDIIAVPGRFGAPGLASAATCRILLVARPIGDASGASNLRIDGVQWIGECTNSR</sequence>
<protein>
    <submittedName>
        <fullName evidence="1">Uncharacterized protein</fullName>
    </submittedName>
</protein>
<dbReference type="RefSeq" id="WP_165901524.1">
    <property type="nucleotide sequence ID" value="NZ_SMFY01000001.1"/>
</dbReference>
<dbReference type="Proteomes" id="UP000295030">
    <property type="component" value="Unassembled WGS sequence"/>
</dbReference>
<evidence type="ECO:0000313" key="2">
    <source>
        <dbReference type="Proteomes" id="UP000295030"/>
    </source>
</evidence>